<comment type="caution">
    <text evidence="1">The sequence shown here is derived from an EMBL/GenBank/DDBJ whole genome shotgun (WGS) entry which is preliminary data.</text>
</comment>
<keyword evidence="3" id="KW-1185">Reference proteome</keyword>
<evidence type="ECO:0000313" key="2">
    <source>
        <dbReference type="EMBL" id="KAK4529141.1"/>
    </source>
</evidence>
<protein>
    <submittedName>
        <fullName evidence="1">Uncharacterized protein</fullName>
    </submittedName>
</protein>
<reference evidence="1 3" key="1">
    <citation type="submission" date="2022-07" db="EMBL/GenBank/DDBJ databases">
        <title>Genome-wide signatures of adaptation to extreme environments.</title>
        <authorList>
            <person name="Cho C.H."/>
            <person name="Yoon H.S."/>
        </authorList>
    </citation>
    <scope>NUCLEOTIDE SEQUENCE [LARGE SCALE GENOMIC DNA]</scope>
    <source>
        <strain evidence="1 3">108.79 E11</strain>
    </source>
</reference>
<evidence type="ECO:0000313" key="1">
    <source>
        <dbReference type="EMBL" id="KAK4528249.1"/>
    </source>
</evidence>
<evidence type="ECO:0000313" key="3">
    <source>
        <dbReference type="Proteomes" id="UP001300502"/>
    </source>
</evidence>
<organism evidence="1 3">
    <name type="scientific">Galdieria yellowstonensis</name>
    <dbReference type="NCBI Taxonomy" id="3028027"/>
    <lineage>
        <taxon>Eukaryota</taxon>
        <taxon>Rhodophyta</taxon>
        <taxon>Bangiophyceae</taxon>
        <taxon>Galdieriales</taxon>
        <taxon>Galdieriaceae</taxon>
        <taxon>Galdieria</taxon>
    </lineage>
</organism>
<accession>A0AAV9ILS3</accession>
<gene>
    <name evidence="1" type="ORF">GAYE_SCF54G6185</name>
    <name evidence="2" type="ORF">GAYE_SCF78G7093</name>
</gene>
<name>A0AAV9ILS3_9RHOD</name>
<dbReference type="Proteomes" id="UP001300502">
    <property type="component" value="Unassembled WGS sequence"/>
</dbReference>
<proteinExistence type="predicted"/>
<dbReference type="AlphaFoldDB" id="A0AAV9ILS3"/>
<dbReference type="EMBL" id="JANCYU010000076">
    <property type="protein sequence ID" value="KAK4529141.1"/>
    <property type="molecule type" value="Genomic_DNA"/>
</dbReference>
<dbReference type="EMBL" id="JANCYU010000062">
    <property type="protein sequence ID" value="KAK4528249.1"/>
    <property type="molecule type" value="Genomic_DNA"/>
</dbReference>
<sequence>MSVLVLAETEGANYCFNSLWRFPLLTAFCEIPTFRGTINGQGRLCREVVKKFLWIRIIIEYIECFRFSKRKNALLGPGERLGYSVSAVQLVRHGLGR</sequence>